<name>C0BS83_BIFPS</name>
<proteinExistence type="predicted"/>
<evidence type="ECO:0000313" key="2">
    <source>
        <dbReference type="Proteomes" id="UP000003875"/>
    </source>
</evidence>
<dbReference type="AlphaFoldDB" id="C0BS83"/>
<dbReference type="Proteomes" id="UP000003875">
    <property type="component" value="Unassembled WGS sequence"/>
</dbReference>
<accession>C0BS83</accession>
<dbReference type="EMBL" id="ABXX02000002">
    <property type="protein sequence ID" value="EEG71033.1"/>
    <property type="molecule type" value="Genomic_DNA"/>
</dbReference>
<organism evidence="1 2">
    <name type="scientific">Bifidobacterium pseudocatenulatum DSM 20438 = JCM 1200 = LMG 10505</name>
    <dbReference type="NCBI Taxonomy" id="547043"/>
    <lineage>
        <taxon>Bacteria</taxon>
        <taxon>Bacillati</taxon>
        <taxon>Actinomycetota</taxon>
        <taxon>Actinomycetes</taxon>
        <taxon>Bifidobacteriales</taxon>
        <taxon>Bifidobacteriaceae</taxon>
        <taxon>Bifidobacterium</taxon>
    </lineage>
</organism>
<dbReference type="PATRIC" id="fig|547043.19.peg.1309"/>
<reference evidence="1 2" key="2">
    <citation type="submission" date="2009-02" db="EMBL/GenBank/DDBJ databases">
        <authorList>
            <person name="Fulton L."/>
            <person name="Clifton S."/>
            <person name="Fulton B."/>
            <person name="Xu J."/>
            <person name="Minx P."/>
            <person name="Pepin K.H."/>
            <person name="Johnson M."/>
            <person name="Bhonagiri V."/>
            <person name="Nash W.E."/>
            <person name="Mardis E.R."/>
            <person name="Wilson R.K."/>
        </authorList>
    </citation>
    <scope>NUCLEOTIDE SEQUENCE [LARGE SCALE GENOMIC DNA]</scope>
    <source>
        <strain evidence="1 2">DSM 20438</strain>
    </source>
</reference>
<protein>
    <submittedName>
        <fullName evidence="1">Uncharacterized protein</fullName>
    </submittedName>
</protein>
<reference evidence="1 2" key="1">
    <citation type="submission" date="2009-02" db="EMBL/GenBank/DDBJ databases">
        <title>Draft genome sequence of Bifidobacterium pseudocatenulatum (DSM 20438).</title>
        <authorList>
            <person name="Sudarsanam P."/>
            <person name="Ley R."/>
            <person name="Guruge J."/>
            <person name="Turnbaugh P.J."/>
            <person name="Mahowald M."/>
            <person name="Liep D."/>
            <person name="Gordon J."/>
        </authorList>
    </citation>
    <scope>NUCLEOTIDE SEQUENCE [LARGE SCALE GENOMIC DNA]</scope>
    <source>
        <strain evidence="1 2">DSM 20438</strain>
    </source>
</reference>
<sequence>MHGDDGLSVVVDNPSIQQLVMQYKGVCSDIDSLHTPLHDILRYPS</sequence>
<gene>
    <name evidence="1" type="ORF">BIFPSEUDO_03000</name>
</gene>
<comment type="caution">
    <text evidence="1">The sequence shown here is derived from an EMBL/GenBank/DDBJ whole genome shotgun (WGS) entry which is preliminary data.</text>
</comment>
<dbReference type="KEGG" id="bpsc:BBPC_1255"/>
<dbReference type="eggNOG" id="ENOG5030MF3">
    <property type="taxonomic scope" value="Bacteria"/>
</dbReference>
<evidence type="ECO:0000313" key="1">
    <source>
        <dbReference type="EMBL" id="EEG71033.1"/>
    </source>
</evidence>